<evidence type="ECO:0000256" key="3">
    <source>
        <dbReference type="ARBA" id="ARBA00020129"/>
    </source>
</evidence>
<evidence type="ECO:0000313" key="6">
    <source>
        <dbReference type="Proteomes" id="UP000252530"/>
    </source>
</evidence>
<dbReference type="SUPFAM" id="SSF52218">
    <property type="entry name" value="Flavoproteins"/>
    <property type="match status" value="1"/>
</dbReference>
<dbReference type="AlphaFoldDB" id="A0A366K940"/>
<dbReference type="RefSeq" id="WP_113860086.1">
    <property type="nucleotide sequence ID" value="NZ_PDCG01000003.1"/>
</dbReference>
<dbReference type="Gene3D" id="3.40.50.360">
    <property type="match status" value="1"/>
</dbReference>
<dbReference type="InterPro" id="IPR029039">
    <property type="entry name" value="Flavoprotein-like_sf"/>
</dbReference>
<organism evidence="5 6">
    <name type="scientific">Bifidobacterium aemilianum</name>
    <dbReference type="NCBI Taxonomy" id="2493120"/>
    <lineage>
        <taxon>Bacteria</taxon>
        <taxon>Bacillati</taxon>
        <taxon>Actinomycetota</taxon>
        <taxon>Actinomycetes</taxon>
        <taxon>Bifidobacteriales</taxon>
        <taxon>Bifidobacteriaceae</taxon>
        <taxon>Bifidobacterium</taxon>
    </lineage>
</organism>
<dbReference type="GO" id="GO:0010181">
    <property type="term" value="F:FMN binding"/>
    <property type="evidence" value="ECO:0007669"/>
    <property type="project" value="InterPro"/>
</dbReference>
<evidence type="ECO:0000256" key="2">
    <source>
        <dbReference type="ARBA" id="ARBA00009942"/>
    </source>
</evidence>
<sequence length="172" mass="18836">MSQPEYAAEGTQAIGAVVYFSSASENTARFMANCHLQDEGINVYRIPLRPKEPALEVREPYIIVVPTYGGGNPKKALPVQVKKFLNEPENRSWIRGVVAAGNTNFGEAFCAAGDIISRKCKVPFMYYFELMGTPEDQAKVRKGVLDFFQQHPEHASDSVTADTVASGTVSGM</sequence>
<dbReference type="HAMAP" id="MF_00128">
    <property type="entry name" value="NrdI"/>
    <property type="match status" value="1"/>
</dbReference>
<comment type="function">
    <text evidence="1 4">Probably involved in ribonucleotide reductase function.</text>
</comment>
<reference evidence="5 6" key="1">
    <citation type="submission" date="2017-10" db="EMBL/GenBank/DDBJ databases">
        <title>Bifidobacterium xylocopum sp. nov. and Bifidobacterium aemilianum sp. nov., from the carpenter bee (Xylocopa violacea) digestive tract.</title>
        <authorList>
            <person name="Alberoni D."/>
            <person name="Baffoni L."/>
            <person name="Di Gioia D."/>
            <person name="Gaggia F."/>
            <person name="Biavati B."/>
        </authorList>
    </citation>
    <scope>NUCLEOTIDE SEQUENCE [LARGE SCALE GENOMIC DNA]</scope>
    <source>
        <strain evidence="5 6">XV10</strain>
    </source>
</reference>
<evidence type="ECO:0000256" key="4">
    <source>
        <dbReference type="HAMAP-Rule" id="MF_00128"/>
    </source>
</evidence>
<gene>
    <name evidence="4" type="primary">nrdI</name>
    <name evidence="5" type="ORF">CRD60_04415</name>
</gene>
<dbReference type="OrthoDB" id="350535at2"/>
<dbReference type="Pfam" id="PF07972">
    <property type="entry name" value="Flavodoxin_NdrI"/>
    <property type="match status" value="1"/>
</dbReference>
<dbReference type="EMBL" id="PDCG01000003">
    <property type="protein sequence ID" value="RBP97837.1"/>
    <property type="molecule type" value="Genomic_DNA"/>
</dbReference>
<comment type="similarity">
    <text evidence="2 4">Belongs to the NrdI family.</text>
</comment>
<protein>
    <recommendedName>
        <fullName evidence="3 4">Protein NrdI</fullName>
    </recommendedName>
</protein>
<name>A0A366K940_9BIFI</name>
<evidence type="ECO:0000256" key="1">
    <source>
        <dbReference type="ARBA" id="ARBA00003999"/>
    </source>
</evidence>
<proteinExistence type="inferred from homology"/>
<dbReference type="NCBIfam" id="TIGR00333">
    <property type="entry name" value="nrdI"/>
    <property type="match status" value="1"/>
</dbReference>
<dbReference type="PANTHER" id="PTHR37297">
    <property type="entry name" value="PROTEIN NRDI"/>
    <property type="match status" value="1"/>
</dbReference>
<dbReference type="InterPro" id="IPR020852">
    <property type="entry name" value="RNR_Ib_NrdI_bac"/>
</dbReference>
<keyword evidence="6" id="KW-1185">Reference proteome</keyword>
<accession>A0A366K940</accession>
<dbReference type="InterPro" id="IPR004465">
    <property type="entry name" value="RNR_NrdI"/>
</dbReference>
<dbReference type="PANTHER" id="PTHR37297:SF1">
    <property type="entry name" value="PROTEIN NRDI"/>
    <property type="match status" value="1"/>
</dbReference>
<dbReference type="Proteomes" id="UP000252530">
    <property type="component" value="Unassembled WGS sequence"/>
</dbReference>
<comment type="caution">
    <text evidence="5">The sequence shown here is derived from an EMBL/GenBank/DDBJ whole genome shotgun (WGS) entry which is preliminary data.</text>
</comment>
<evidence type="ECO:0000313" key="5">
    <source>
        <dbReference type="EMBL" id="RBP97837.1"/>
    </source>
</evidence>